<evidence type="ECO:0000256" key="1">
    <source>
        <dbReference type="SAM" id="Phobius"/>
    </source>
</evidence>
<accession>X1M760</accession>
<comment type="caution">
    <text evidence="2">The sequence shown here is derived from an EMBL/GenBank/DDBJ whole genome shotgun (WGS) entry which is preliminary data.</text>
</comment>
<dbReference type="Pfam" id="PF12822">
    <property type="entry name" value="ECF_trnsprt"/>
    <property type="match status" value="1"/>
</dbReference>
<dbReference type="Gene3D" id="1.10.1760.20">
    <property type="match status" value="1"/>
</dbReference>
<feature type="transmembrane region" description="Helical" evidence="1">
    <location>
        <begin position="165"/>
        <end position="187"/>
    </location>
</feature>
<dbReference type="AlphaFoldDB" id="X1M760"/>
<feature type="transmembrane region" description="Helical" evidence="1">
    <location>
        <begin position="22"/>
        <end position="42"/>
    </location>
</feature>
<evidence type="ECO:0008006" key="3">
    <source>
        <dbReference type="Google" id="ProtNLM"/>
    </source>
</evidence>
<feature type="transmembrane region" description="Helical" evidence="1">
    <location>
        <begin position="119"/>
        <end position="145"/>
    </location>
</feature>
<protein>
    <recommendedName>
        <fullName evidence="3">ECF transporter S component</fullName>
    </recommendedName>
</protein>
<evidence type="ECO:0000313" key="2">
    <source>
        <dbReference type="EMBL" id="GAI13936.1"/>
    </source>
</evidence>
<sequence>MINRIAIAKPQPFPIILKYTDIRSYVFTFVFVSLAVFTPWVFHQFHLAGPTFLPMHIFVLVAGLVFGWRAGLVAGLFTPLASYAVSGMPVLPILPQIVIEAATYGLAAGILREKLNLRVIWALLGAMIGGRLALFLAILMIYFITGGSYSPLGAETSPVLSLWSVIKLGWPGIAIQLVLIPVGIWLVGKFAVKKPTSG</sequence>
<keyword evidence="1" id="KW-1133">Transmembrane helix</keyword>
<dbReference type="EMBL" id="BARV01010567">
    <property type="protein sequence ID" value="GAI13936.1"/>
    <property type="molecule type" value="Genomic_DNA"/>
</dbReference>
<keyword evidence="1" id="KW-0812">Transmembrane</keyword>
<dbReference type="GO" id="GO:0022857">
    <property type="term" value="F:transmembrane transporter activity"/>
    <property type="evidence" value="ECO:0007669"/>
    <property type="project" value="InterPro"/>
</dbReference>
<organism evidence="2">
    <name type="scientific">marine sediment metagenome</name>
    <dbReference type="NCBI Taxonomy" id="412755"/>
    <lineage>
        <taxon>unclassified sequences</taxon>
        <taxon>metagenomes</taxon>
        <taxon>ecological metagenomes</taxon>
    </lineage>
</organism>
<proteinExistence type="predicted"/>
<gene>
    <name evidence="2" type="ORF">S06H3_20413</name>
</gene>
<reference evidence="2" key="1">
    <citation type="journal article" date="2014" name="Front. Microbiol.">
        <title>High frequency of phylogenetically diverse reductive dehalogenase-homologous genes in deep subseafloor sedimentary metagenomes.</title>
        <authorList>
            <person name="Kawai M."/>
            <person name="Futagami T."/>
            <person name="Toyoda A."/>
            <person name="Takaki Y."/>
            <person name="Nishi S."/>
            <person name="Hori S."/>
            <person name="Arai W."/>
            <person name="Tsubouchi T."/>
            <person name="Morono Y."/>
            <person name="Uchiyama I."/>
            <person name="Ito T."/>
            <person name="Fujiyama A."/>
            <person name="Inagaki F."/>
            <person name="Takami H."/>
        </authorList>
    </citation>
    <scope>NUCLEOTIDE SEQUENCE</scope>
    <source>
        <strain evidence="2">Expedition CK06-06</strain>
    </source>
</reference>
<keyword evidence="1" id="KW-0472">Membrane</keyword>
<feature type="transmembrane region" description="Helical" evidence="1">
    <location>
        <begin position="54"/>
        <end position="77"/>
    </location>
</feature>
<name>X1M760_9ZZZZ</name>
<dbReference type="InterPro" id="IPR024529">
    <property type="entry name" value="ECF_trnsprt_substrate-spec"/>
</dbReference>